<gene>
    <name evidence="2" type="ORF">KY290_029556</name>
</gene>
<name>A0ABQ7UMQ1_SOLTU</name>
<proteinExistence type="predicted"/>
<evidence type="ECO:0000313" key="3">
    <source>
        <dbReference type="Proteomes" id="UP000826656"/>
    </source>
</evidence>
<reference evidence="2 3" key="1">
    <citation type="journal article" date="2021" name="bioRxiv">
        <title>Chromosome-scale and haplotype-resolved genome assembly of a tetraploid potato cultivar.</title>
        <authorList>
            <person name="Sun H."/>
            <person name="Jiao W.-B."/>
            <person name="Krause K."/>
            <person name="Campoy J.A."/>
            <person name="Goel M."/>
            <person name="Folz-Donahue K."/>
            <person name="Kukat C."/>
            <person name="Huettel B."/>
            <person name="Schneeberger K."/>
        </authorList>
    </citation>
    <scope>NUCLEOTIDE SEQUENCE [LARGE SCALE GENOMIC DNA]</scope>
    <source>
        <strain evidence="2">SolTubOtavaFocal</strain>
        <tissue evidence="2">Leaves</tissue>
    </source>
</reference>
<dbReference type="Proteomes" id="UP000826656">
    <property type="component" value="Unassembled WGS sequence"/>
</dbReference>
<feature type="region of interest" description="Disordered" evidence="1">
    <location>
        <begin position="53"/>
        <end position="97"/>
    </location>
</feature>
<evidence type="ECO:0000256" key="1">
    <source>
        <dbReference type="SAM" id="MobiDB-lite"/>
    </source>
</evidence>
<dbReference type="EMBL" id="JAIVGD010000019">
    <property type="protein sequence ID" value="KAH0750324.1"/>
    <property type="molecule type" value="Genomic_DNA"/>
</dbReference>
<sequence length="97" mass="9391">MESVVTSDDHFLGTLRRNHREQTHSLSTAFIHLQHSSSAGVCVYPRLVGGAGAGENVGTRPGVGAGAGAGPGAGENVGTGRGAGAGPGGGKGVSGKN</sequence>
<comment type="caution">
    <text evidence="2">The sequence shown here is derived from an EMBL/GenBank/DDBJ whole genome shotgun (WGS) entry which is preliminary data.</text>
</comment>
<keyword evidence="3" id="KW-1185">Reference proteome</keyword>
<accession>A0ABQ7UMQ1</accession>
<organism evidence="2 3">
    <name type="scientific">Solanum tuberosum</name>
    <name type="common">Potato</name>
    <dbReference type="NCBI Taxonomy" id="4113"/>
    <lineage>
        <taxon>Eukaryota</taxon>
        <taxon>Viridiplantae</taxon>
        <taxon>Streptophyta</taxon>
        <taxon>Embryophyta</taxon>
        <taxon>Tracheophyta</taxon>
        <taxon>Spermatophyta</taxon>
        <taxon>Magnoliopsida</taxon>
        <taxon>eudicotyledons</taxon>
        <taxon>Gunneridae</taxon>
        <taxon>Pentapetalae</taxon>
        <taxon>asterids</taxon>
        <taxon>lamiids</taxon>
        <taxon>Solanales</taxon>
        <taxon>Solanaceae</taxon>
        <taxon>Solanoideae</taxon>
        <taxon>Solaneae</taxon>
        <taxon>Solanum</taxon>
    </lineage>
</organism>
<protein>
    <submittedName>
        <fullName evidence="2">Uncharacterized protein</fullName>
    </submittedName>
</protein>
<evidence type="ECO:0000313" key="2">
    <source>
        <dbReference type="EMBL" id="KAH0750324.1"/>
    </source>
</evidence>